<sequence length="779" mass="86727">MSLFPGAQPATKSKPPTQRKVPKRGTRAVSKTLGTTNLRALQQSWAKLIGKSSTQPKRKLRSIPRPKKIHIGGPAYTERYTKAELRQIVRKADSFTPQPGSFDVDPTELSITITAPGHRDAISYAVNVSKPLQGSQPRLVFFADASIGDDPYNSGIGVVYKRLDGPETGWQTKDWIYDGYGLRGEFTTIDSEVLALHCAFKAAYMEVPGHIGIEGNLLADCMATIAGRFGGKVPVGSGHISGSSIFPLSALLARGVIRHMGSNIMLAPSFEEIDMEWEALDVQSIYIQALKGLPKRSTRAVDSALREFVKHVEKLIETSEVQYPVQPREDTIPRSLLPTSRKRKRGDNPDISLIWKNDAGEQQPSLMVHEMLNIWDIWDVENVFSPRQLQTMAFISLALLVGVVVLGWLAMRLSSLGRRPETYPPGPPTLPIIGNIHQMPKTKLHLHFEKLAKEYGPIFSVILGGNVVVVLSSETAVNDLLEKRSAIYSSRPSLYLGQQIASGGMRWTLMEYGERWRKMRRVGHSALNINTSQTYVPYQDLESVHMLADFLDKPADFITHIERATMSLITQVIFGFRTHTSDHNYMMQVFKNVNTVAELAHSAGLIDCFPILTNLPDALLPRRKHAREHFEQERVFLTEVWKRAKETVKAGNGNPCLAADLYKAQQAEGWSDEVAAYACITIQEAAADTSTVSILAFIQAMILHPDVQKRGQDEVDRAFGDKFPSLDDAMDLPFVQACVKEILRWLPATPLSLPHCVTQDDEYLGYKIPKGATVIANVW</sequence>
<evidence type="ECO:0000313" key="1">
    <source>
        <dbReference type="EMBL" id="KAJ8124374.1"/>
    </source>
</evidence>
<dbReference type="EMBL" id="JAPUUL010003078">
    <property type="protein sequence ID" value="KAJ8124374.1"/>
    <property type="molecule type" value="Genomic_DNA"/>
</dbReference>
<proteinExistence type="predicted"/>
<gene>
    <name evidence="1" type="ORF">O1611_g9266</name>
</gene>
<keyword evidence="2" id="KW-1185">Reference proteome</keyword>
<reference evidence="1" key="1">
    <citation type="submission" date="2022-12" db="EMBL/GenBank/DDBJ databases">
        <title>Genome Sequence of Lasiodiplodia mahajangana.</title>
        <authorList>
            <person name="Buettner E."/>
        </authorList>
    </citation>
    <scope>NUCLEOTIDE SEQUENCE</scope>
    <source>
        <strain evidence="1">VT137</strain>
    </source>
</reference>
<evidence type="ECO:0000313" key="2">
    <source>
        <dbReference type="Proteomes" id="UP001153332"/>
    </source>
</evidence>
<name>A0ACC2JAF7_9PEZI</name>
<accession>A0ACC2JAF7</accession>
<comment type="caution">
    <text evidence="1">The sequence shown here is derived from an EMBL/GenBank/DDBJ whole genome shotgun (WGS) entry which is preliminary data.</text>
</comment>
<dbReference type="Proteomes" id="UP001153332">
    <property type="component" value="Unassembled WGS sequence"/>
</dbReference>
<protein>
    <submittedName>
        <fullName evidence="1">Uncharacterized protein</fullName>
    </submittedName>
</protein>
<organism evidence="1 2">
    <name type="scientific">Lasiodiplodia mahajangana</name>
    <dbReference type="NCBI Taxonomy" id="1108764"/>
    <lineage>
        <taxon>Eukaryota</taxon>
        <taxon>Fungi</taxon>
        <taxon>Dikarya</taxon>
        <taxon>Ascomycota</taxon>
        <taxon>Pezizomycotina</taxon>
        <taxon>Dothideomycetes</taxon>
        <taxon>Dothideomycetes incertae sedis</taxon>
        <taxon>Botryosphaeriales</taxon>
        <taxon>Botryosphaeriaceae</taxon>
        <taxon>Lasiodiplodia</taxon>
    </lineage>
</organism>